<evidence type="ECO:0000313" key="2">
    <source>
        <dbReference type="Proteomes" id="UP001331761"/>
    </source>
</evidence>
<proteinExistence type="predicted"/>
<protein>
    <submittedName>
        <fullName evidence="1">Uncharacterized protein</fullName>
    </submittedName>
</protein>
<evidence type="ECO:0000313" key="1">
    <source>
        <dbReference type="EMBL" id="KAK5982375.1"/>
    </source>
</evidence>
<gene>
    <name evidence="1" type="ORF">GCK32_011516</name>
</gene>
<name>A0AAN8G2Z4_TRICO</name>
<dbReference type="Proteomes" id="UP001331761">
    <property type="component" value="Unassembled WGS sequence"/>
</dbReference>
<dbReference type="AlphaFoldDB" id="A0AAN8G2Z4"/>
<dbReference type="EMBL" id="WIXE01005205">
    <property type="protein sequence ID" value="KAK5982375.1"/>
    <property type="molecule type" value="Genomic_DNA"/>
</dbReference>
<organism evidence="1 2">
    <name type="scientific">Trichostrongylus colubriformis</name>
    <name type="common">Black scour worm</name>
    <dbReference type="NCBI Taxonomy" id="6319"/>
    <lineage>
        <taxon>Eukaryota</taxon>
        <taxon>Metazoa</taxon>
        <taxon>Ecdysozoa</taxon>
        <taxon>Nematoda</taxon>
        <taxon>Chromadorea</taxon>
        <taxon>Rhabditida</taxon>
        <taxon>Rhabditina</taxon>
        <taxon>Rhabditomorpha</taxon>
        <taxon>Strongyloidea</taxon>
        <taxon>Trichostrongylidae</taxon>
        <taxon>Trichostrongylus</taxon>
    </lineage>
</organism>
<reference evidence="1 2" key="1">
    <citation type="submission" date="2019-10" db="EMBL/GenBank/DDBJ databases">
        <title>Assembly and Annotation for the nematode Trichostrongylus colubriformis.</title>
        <authorList>
            <person name="Martin J."/>
        </authorList>
    </citation>
    <scope>NUCLEOTIDE SEQUENCE [LARGE SCALE GENOMIC DNA]</scope>
    <source>
        <strain evidence="1">G859</strain>
        <tissue evidence="1">Whole worm</tissue>
    </source>
</reference>
<sequence>MDVLTFLSTTYEELNGSTKYTTDDNSTTEIKPIKVTKKPGMMNTRVEKKTLPSSFNFSTWNPSYTITTDYVRD</sequence>
<keyword evidence="2" id="KW-1185">Reference proteome</keyword>
<accession>A0AAN8G2Z4</accession>
<comment type="caution">
    <text evidence="1">The sequence shown here is derived from an EMBL/GenBank/DDBJ whole genome shotgun (WGS) entry which is preliminary data.</text>
</comment>